<reference evidence="1 2" key="1">
    <citation type="submission" date="2019-09" db="EMBL/GenBank/DDBJ databases">
        <authorList>
            <person name="Dittami M. S."/>
        </authorList>
    </citation>
    <scope>NUCLEOTIDE SEQUENCE [LARGE SCALE GENOMIC DNA]</scope>
    <source>
        <strain evidence="1">SPHINGO391</strain>
    </source>
</reference>
<evidence type="ECO:0000313" key="2">
    <source>
        <dbReference type="Proteomes" id="UP000326857"/>
    </source>
</evidence>
<dbReference type="Proteomes" id="UP000326857">
    <property type="component" value="Unassembled WGS sequence"/>
</dbReference>
<dbReference type="AlphaFoldDB" id="A0A5E7YKH6"/>
<protein>
    <submittedName>
        <fullName evidence="1">Uncharacterized protein</fullName>
    </submittedName>
</protein>
<proteinExistence type="predicted"/>
<dbReference type="RefSeq" id="WP_151990330.1">
    <property type="nucleotide sequence ID" value="NZ_LR701528.1"/>
</dbReference>
<sequence>MKLTLKQMLEIAEIAKPAYDSRRRRDLYGFLHTSEASDPAIAEAIDARRYWGIEHVVGMMCVEHASRSMGMTLEMADSIVSNNFGELAQAIAFGEIDPAFDAKKPMNHFFVGAVFNLVGRGHYAGLISCIHDHAVRDVVRVDRDGEHIDNSVVGIQAIDATTVYRQARNRATELKIG</sequence>
<name>A0A5E7YKH6_9SPHN</name>
<gene>
    <name evidence="1" type="ORF">SPHINGO391_390034</name>
</gene>
<organism evidence="1 2">
    <name type="scientific">Sphingomonas aurantiaca</name>
    <dbReference type="NCBI Taxonomy" id="185949"/>
    <lineage>
        <taxon>Bacteria</taxon>
        <taxon>Pseudomonadati</taxon>
        <taxon>Pseudomonadota</taxon>
        <taxon>Alphaproteobacteria</taxon>
        <taxon>Sphingomonadales</taxon>
        <taxon>Sphingomonadaceae</taxon>
        <taxon>Sphingomonas</taxon>
    </lineage>
</organism>
<evidence type="ECO:0000313" key="1">
    <source>
        <dbReference type="EMBL" id="VVT07294.1"/>
    </source>
</evidence>
<accession>A0A5E7YKH6</accession>
<dbReference type="EMBL" id="CABVLI010000033">
    <property type="protein sequence ID" value="VVT07294.1"/>
    <property type="molecule type" value="Genomic_DNA"/>
</dbReference>